<accession>I4AH49</accession>
<dbReference type="InterPro" id="IPR040788">
    <property type="entry name" value="HEPN_MAE_28990"/>
</dbReference>
<keyword evidence="3" id="KW-1185">Reference proteome</keyword>
<reference evidence="3" key="1">
    <citation type="submission" date="2012-06" db="EMBL/GenBank/DDBJ databases">
        <title>The complete genome of Flexibacter litoralis DSM 6794.</title>
        <authorList>
            <person name="Lucas S."/>
            <person name="Copeland A."/>
            <person name="Lapidus A."/>
            <person name="Glavina del Rio T."/>
            <person name="Dalin E."/>
            <person name="Tice H."/>
            <person name="Bruce D."/>
            <person name="Goodwin L."/>
            <person name="Pitluck S."/>
            <person name="Peters L."/>
            <person name="Ovchinnikova G."/>
            <person name="Lu M."/>
            <person name="Kyrpides N."/>
            <person name="Mavromatis K."/>
            <person name="Ivanova N."/>
            <person name="Brettin T."/>
            <person name="Detter J.C."/>
            <person name="Han C."/>
            <person name="Larimer F."/>
            <person name="Land M."/>
            <person name="Hauser L."/>
            <person name="Markowitz V."/>
            <person name="Cheng J.-F."/>
            <person name="Hugenholtz P."/>
            <person name="Woyke T."/>
            <person name="Wu D."/>
            <person name="Spring S."/>
            <person name="Lang E."/>
            <person name="Kopitz M."/>
            <person name="Brambilla E."/>
            <person name="Klenk H.-P."/>
            <person name="Eisen J.A."/>
        </authorList>
    </citation>
    <scope>NUCLEOTIDE SEQUENCE [LARGE SCALE GENOMIC DNA]</scope>
    <source>
        <strain evidence="3">ATCC 23117 / DSM 6794 / NBRC 15988 / NCIMB 1366 / Sio-4</strain>
    </source>
</reference>
<evidence type="ECO:0000313" key="3">
    <source>
        <dbReference type="Proteomes" id="UP000006054"/>
    </source>
</evidence>
<dbReference type="Pfam" id="PF18737">
    <property type="entry name" value="HEPN_MAE_28990"/>
    <property type="match status" value="1"/>
</dbReference>
<dbReference type="EMBL" id="CP003345">
    <property type="protein sequence ID" value="AFM03284.1"/>
    <property type="molecule type" value="Genomic_DNA"/>
</dbReference>
<dbReference type="AlphaFoldDB" id="I4AH49"/>
<name>I4AH49_BERLS</name>
<protein>
    <recommendedName>
        <fullName evidence="1">MAE-28990/MAE-18760-like HEPN domain-containing protein</fullName>
    </recommendedName>
</protein>
<gene>
    <name evidence="2" type="ordered locus">Fleli_0826</name>
</gene>
<dbReference type="Proteomes" id="UP000006054">
    <property type="component" value="Chromosome"/>
</dbReference>
<dbReference type="STRING" id="880071.Fleli_0826"/>
<organism evidence="2 3">
    <name type="scientific">Bernardetia litoralis (strain ATCC 23117 / DSM 6794 / NBRC 15988 / NCIMB 1366 / Fx l1 / Sio-4)</name>
    <name type="common">Flexibacter litoralis</name>
    <dbReference type="NCBI Taxonomy" id="880071"/>
    <lineage>
        <taxon>Bacteria</taxon>
        <taxon>Pseudomonadati</taxon>
        <taxon>Bacteroidota</taxon>
        <taxon>Cytophagia</taxon>
        <taxon>Cytophagales</taxon>
        <taxon>Bernardetiaceae</taxon>
        <taxon>Bernardetia</taxon>
    </lineage>
</organism>
<sequence>MIFLEDYVNRVREINNYFEFIFIVDKSKTINLENPILKNDAILNNIGFSHLKQMKDYSINNELKKTRKANAYLLLYNLIEGSVTAGIDAIFLAINQSEIKMNSLTEDIRELYLDYSMTTNDEEKELRARDRKNLRKQFNTLIDKKVEFKHKKKDGNTVEGYKAYEDKVSKAEISGNIDSKMLAQLAKKYGFTLPTLSITNELSIIKNRRNQLAHGEITFSEAGNDKSIEEMIALKNAVTKYFNILMDNIKNYIENEDFKL</sequence>
<evidence type="ECO:0000259" key="1">
    <source>
        <dbReference type="Pfam" id="PF18737"/>
    </source>
</evidence>
<feature type="domain" description="MAE-28990/MAE-18760-like HEPN" evidence="1">
    <location>
        <begin position="5"/>
        <end position="258"/>
    </location>
</feature>
<dbReference type="eggNOG" id="ENOG502ZC55">
    <property type="taxonomic scope" value="Bacteria"/>
</dbReference>
<proteinExistence type="predicted"/>
<evidence type="ECO:0000313" key="2">
    <source>
        <dbReference type="EMBL" id="AFM03284.1"/>
    </source>
</evidence>
<dbReference type="RefSeq" id="WP_014796742.1">
    <property type="nucleotide sequence ID" value="NC_018018.1"/>
</dbReference>
<dbReference type="OrthoDB" id="571721at2"/>
<dbReference type="KEGG" id="fli:Fleli_0826"/>
<dbReference type="HOGENOM" id="CLU_100975_0_0_10"/>